<organism evidence="6 7">
    <name type="scientific">Candidatus Kutchimonas denitrificans</name>
    <dbReference type="NCBI Taxonomy" id="3056748"/>
    <lineage>
        <taxon>Bacteria</taxon>
        <taxon>Pseudomonadati</taxon>
        <taxon>Gemmatimonadota</taxon>
        <taxon>Gemmatimonadia</taxon>
        <taxon>Candidatus Palauibacterales</taxon>
        <taxon>Candidatus Palauibacteraceae</taxon>
        <taxon>Candidatus Kutchimonas</taxon>
    </lineage>
</organism>
<dbReference type="AlphaFoldDB" id="A0AAE5C937"/>
<accession>A0AAE5C937</accession>
<dbReference type="InterPro" id="IPR028871">
    <property type="entry name" value="BlueCu_1_BS"/>
</dbReference>
<dbReference type="InterPro" id="IPR008972">
    <property type="entry name" value="Cupredoxin"/>
</dbReference>
<protein>
    <recommendedName>
        <fullName evidence="5">Blue (type 1) copper domain-containing protein</fullName>
    </recommendedName>
</protein>
<dbReference type="PROSITE" id="PS00196">
    <property type="entry name" value="COPPER_BLUE"/>
    <property type="match status" value="1"/>
</dbReference>
<dbReference type="Proteomes" id="UP000702544">
    <property type="component" value="Unassembled WGS sequence"/>
</dbReference>
<evidence type="ECO:0000256" key="1">
    <source>
        <dbReference type="ARBA" id="ARBA00022448"/>
    </source>
</evidence>
<keyword evidence="2" id="KW-0479">Metal-binding</keyword>
<dbReference type="InterPro" id="IPR000923">
    <property type="entry name" value="BlueCu_1"/>
</dbReference>
<evidence type="ECO:0000259" key="5">
    <source>
        <dbReference type="Pfam" id="PF00127"/>
    </source>
</evidence>
<evidence type="ECO:0000313" key="6">
    <source>
        <dbReference type="EMBL" id="NIR75076.1"/>
    </source>
</evidence>
<sequence length="49" mass="5160">MPEGAEPFNSGNLKPGASFSHEFSVAGTYTYFCIPHEGAAMIGTVIVEP</sequence>
<evidence type="ECO:0000313" key="7">
    <source>
        <dbReference type="Proteomes" id="UP000702544"/>
    </source>
</evidence>
<evidence type="ECO:0000256" key="3">
    <source>
        <dbReference type="ARBA" id="ARBA00022982"/>
    </source>
</evidence>
<dbReference type="Gene3D" id="2.60.40.420">
    <property type="entry name" value="Cupredoxins - blue copper proteins"/>
    <property type="match status" value="1"/>
</dbReference>
<comment type="caution">
    <text evidence="6">The sequence shown here is derived from an EMBL/GenBank/DDBJ whole genome shotgun (WGS) entry which is preliminary data.</text>
</comment>
<reference evidence="6 7" key="1">
    <citation type="submission" date="2020-01" db="EMBL/GenBank/DDBJ databases">
        <title>Genomes assembled from Gulf of Kutch pelagic sediment metagenomes.</title>
        <authorList>
            <person name="Chandrashekar M."/>
            <person name="Mahajan M.S."/>
            <person name="Dave K.J."/>
            <person name="Vatsa P."/>
            <person name="Nathani N.M."/>
        </authorList>
    </citation>
    <scope>NUCLEOTIDE SEQUENCE [LARGE SCALE GENOMIC DNA]</scope>
    <source>
        <strain evidence="6">KS3-K002</strain>
    </source>
</reference>
<evidence type="ECO:0000256" key="2">
    <source>
        <dbReference type="ARBA" id="ARBA00022723"/>
    </source>
</evidence>
<keyword evidence="4" id="KW-0186">Copper</keyword>
<dbReference type="SUPFAM" id="SSF49503">
    <property type="entry name" value="Cupredoxins"/>
    <property type="match status" value="1"/>
</dbReference>
<gene>
    <name evidence="6" type="ORF">GWO12_08195</name>
</gene>
<dbReference type="Pfam" id="PF00127">
    <property type="entry name" value="Copper-bind"/>
    <property type="match status" value="1"/>
</dbReference>
<dbReference type="EMBL" id="JAACAK010000062">
    <property type="protein sequence ID" value="NIR75076.1"/>
    <property type="molecule type" value="Genomic_DNA"/>
</dbReference>
<keyword evidence="1" id="KW-0813">Transport</keyword>
<name>A0AAE5C937_9BACT</name>
<dbReference type="GO" id="GO:0005507">
    <property type="term" value="F:copper ion binding"/>
    <property type="evidence" value="ECO:0007669"/>
    <property type="project" value="InterPro"/>
</dbReference>
<dbReference type="GO" id="GO:0009055">
    <property type="term" value="F:electron transfer activity"/>
    <property type="evidence" value="ECO:0007669"/>
    <property type="project" value="InterPro"/>
</dbReference>
<keyword evidence="3" id="KW-0249">Electron transport</keyword>
<proteinExistence type="predicted"/>
<feature type="domain" description="Blue (type 1) copper" evidence="5">
    <location>
        <begin position="14"/>
        <end position="48"/>
    </location>
</feature>
<evidence type="ECO:0000256" key="4">
    <source>
        <dbReference type="ARBA" id="ARBA00023008"/>
    </source>
</evidence>